<dbReference type="FunFam" id="2.30.30.140:FF:000022">
    <property type="entry name" value="Hydrogenase assembly chaperone HybG"/>
    <property type="match status" value="1"/>
</dbReference>
<dbReference type="GO" id="GO:0051604">
    <property type="term" value="P:protein maturation"/>
    <property type="evidence" value="ECO:0007669"/>
    <property type="project" value="TreeGrafter"/>
</dbReference>
<accession>A0A9D8PN20</accession>
<dbReference type="PANTHER" id="PTHR35177:SF2">
    <property type="entry name" value="HYDROGENASE MATURATION FACTOR HYBG"/>
    <property type="match status" value="1"/>
</dbReference>
<comment type="similarity">
    <text evidence="1">Belongs to the HupF/HypC family.</text>
</comment>
<evidence type="ECO:0000256" key="1">
    <source>
        <dbReference type="ARBA" id="ARBA00006018"/>
    </source>
</evidence>
<dbReference type="SUPFAM" id="SSF159127">
    <property type="entry name" value="HupF/HypC-like"/>
    <property type="match status" value="1"/>
</dbReference>
<reference evidence="2" key="2">
    <citation type="submission" date="2021-01" db="EMBL/GenBank/DDBJ databases">
        <authorList>
            <person name="Hahn C.R."/>
            <person name="Youssef N.H."/>
            <person name="Elshahed M."/>
        </authorList>
    </citation>
    <scope>NUCLEOTIDE SEQUENCE</scope>
    <source>
        <strain evidence="2">Zod_Metabat.24</strain>
    </source>
</reference>
<evidence type="ECO:0000313" key="3">
    <source>
        <dbReference type="Proteomes" id="UP000809273"/>
    </source>
</evidence>
<dbReference type="GO" id="GO:0005506">
    <property type="term" value="F:iron ion binding"/>
    <property type="evidence" value="ECO:0007669"/>
    <property type="project" value="TreeGrafter"/>
</dbReference>
<protein>
    <submittedName>
        <fullName evidence="2">HypC/HybG/HupF family hydrogenase formation chaperone</fullName>
    </submittedName>
</protein>
<dbReference type="EMBL" id="JAFGIX010000054">
    <property type="protein sequence ID" value="MBN1573676.1"/>
    <property type="molecule type" value="Genomic_DNA"/>
</dbReference>
<dbReference type="PANTHER" id="PTHR35177">
    <property type="entry name" value="HYDROGENASE MATURATION FACTOR HYBG"/>
    <property type="match status" value="1"/>
</dbReference>
<dbReference type="AlphaFoldDB" id="A0A9D8PN20"/>
<dbReference type="GO" id="GO:1902670">
    <property type="term" value="F:carbon dioxide binding"/>
    <property type="evidence" value="ECO:0007669"/>
    <property type="project" value="TreeGrafter"/>
</dbReference>
<dbReference type="Proteomes" id="UP000809273">
    <property type="component" value="Unassembled WGS sequence"/>
</dbReference>
<reference evidence="2" key="1">
    <citation type="journal article" date="2021" name="Environ. Microbiol.">
        <title>Genomic characterization of three novel Desulfobacterota classes expand the metabolic and phylogenetic diversity of the phylum.</title>
        <authorList>
            <person name="Murphy C.L."/>
            <person name="Biggerstaff J."/>
            <person name="Eichhorn A."/>
            <person name="Ewing E."/>
            <person name="Shahan R."/>
            <person name="Soriano D."/>
            <person name="Stewart S."/>
            <person name="VanMol K."/>
            <person name="Walker R."/>
            <person name="Walters P."/>
            <person name="Elshahed M.S."/>
            <person name="Youssef N.H."/>
        </authorList>
    </citation>
    <scope>NUCLEOTIDE SEQUENCE</scope>
    <source>
        <strain evidence="2">Zod_Metabat.24</strain>
    </source>
</reference>
<comment type="caution">
    <text evidence="2">The sequence shown here is derived from an EMBL/GenBank/DDBJ whole genome shotgun (WGS) entry which is preliminary data.</text>
</comment>
<dbReference type="PRINTS" id="PR00445">
    <property type="entry name" value="HUPFHYPC"/>
</dbReference>
<dbReference type="Gene3D" id="2.30.30.140">
    <property type="match status" value="1"/>
</dbReference>
<evidence type="ECO:0000313" key="2">
    <source>
        <dbReference type="EMBL" id="MBN1573676.1"/>
    </source>
</evidence>
<proteinExistence type="inferred from homology"/>
<dbReference type="InterPro" id="IPR001109">
    <property type="entry name" value="Hydrogenase_HupF/HypC"/>
</dbReference>
<dbReference type="NCBIfam" id="TIGR00074">
    <property type="entry name" value="hypC_hupF"/>
    <property type="match status" value="1"/>
</dbReference>
<dbReference type="Pfam" id="PF01455">
    <property type="entry name" value="HupF_HypC"/>
    <property type="match status" value="1"/>
</dbReference>
<sequence>MCIAFPGKIISIDKDNYAVIEVGGVKREASLDLVDEEVEVGDYVVCHVGFAIHKIDEELAKEKLSFLQELIDNEIY</sequence>
<gene>
    <name evidence="2" type="ORF">JW984_10825</name>
</gene>
<name>A0A9D8PN20_9DELT</name>
<organism evidence="2 3">
    <name type="scientific">Candidatus Zymogenus saltonus</name>
    <dbReference type="NCBI Taxonomy" id="2844893"/>
    <lineage>
        <taxon>Bacteria</taxon>
        <taxon>Deltaproteobacteria</taxon>
        <taxon>Candidatus Zymogenia</taxon>
        <taxon>Candidatus Zymogeniales</taxon>
        <taxon>Candidatus Zymogenaceae</taxon>
        <taxon>Candidatus Zymogenus</taxon>
    </lineage>
</organism>